<evidence type="ECO:0000313" key="2">
    <source>
        <dbReference type="EMBL" id="TFK51032.1"/>
    </source>
</evidence>
<gene>
    <name evidence="2" type="ORF">OE88DRAFT_1645261</name>
</gene>
<name>A0A5C3N1V2_9AGAM</name>
<feature type="region of interest" description="Disordered" evidence="1">
    <location>
        <begin position="306"/>
        <end position="341"/>
    </location>
</feature>
<evidence type="ECO:0000256" key="1">
    <source>
        <dbReference type="SAM" id="MobiDB-lite"/>
    </source>
</evidence>
<feature type="compositionally biased region" description="Polar residues" evidence="1">
    <location>
        <begin position="321"/>
        <end position="335"/>
    </location>
</feature>
<feature type="region of interest" description="Disordered" evidence="1">
    <location>
        <begin position="1"/>
        <end position="25"/>
    </location>
</feature>
<dbReference type="AlphaFoldDB" id="A0A5C3N1V2"/>
<reference evidence="2 3" key="1">
    <citation type="journal article" date="2019" name="Nat. Ecol. Evol.">
        <title>Megaphylogeny resolves global patterns of mushroom evolution.</title>
        <authorList>
            <person name="Varga T."/>
            <person name="Krizsan K."/>
            <person name="Foldi C."/>
            <person name="Dima B."/>
            <person name="Sanchez-Garcia M."/>
            <person name="Sanchez-Ramirez S."/>
            <person name="Szollosi G.J."/>
            <person name="Szarkandi J.G."/>
            <person name="Papp V."/>
            <person name="Albert L."/>
            <person name="Andreopoulos W."/>
            <person name="Angelini C."/>
            <person name="Antonin V."/>
            <person name="Barry K.W."/>
            <person name="Bougher N.L."/>
            <person name="Buchanan P."/>
            <person name="Buyck B."/>
            <person name="Bense V."/>
            <person name="Catcheside P."/>
            <person name="Chovatia M."/>
            <person name="Cooper J."/>
            <person name="Damon W."/>
            <person name="Desjardin D."/>
            <person name="Finy P."/>
            <person name="Geml J."/>
            <person name="Haridas S."/>
            <person name="Hughes K."/>
            <person name="Justo A."/>
            <person name="Karasinski D."/>
            <person name="Kautmanova I."/>
            <person name="Kiss B."/>
            <person name="Kocsube S."/>
            <person name="Kotiranta H."/>
            <person name="LaButti K.M."/>
            <person name="Lechner B.E."/>
            <person name="Liimatainen K."/>
            <person name="Lipzen A."/>
            <person name="Lukacs Z."/>
            <person name="Mihaltcheva S."/>
            <person name="Morgado L.N."/>
            <person name="Niskanen T."/>
            <person name="Noordeloos M.E."/>
            <person name="Ohm R.A."/>
            <person name="Ortiz-Santana B."/>
            <person name="Ovrebo C."/>
            <person name="Racz N."/>
            <person name="Riley R."/>
            <person name="Savchenko A."/>
            <person name="Shiryaev A."/>
            <person name="Soop K."/>
            <person name="Spirin V."/>
            <person name="Szebenyi C."/>
            <person name="Tomsovsky M."/>
            <person name="Tulloss R.E."/>
            <person name="Uehling J."/>
            <person name="Grigoriev I.V."/>
            <person name="Vagvolgyi C."/>
            <person name="Papp T."/>
            <person name="Martin F.M."/>
            <person name="Miettinen O."/>
            <person name="Hibbett D.S."/>
            <person name="Nagy L.G."/>
        </authorList>
    </citation>
    <scope>NUCLEOTIDE SEQUENCE [LARGE SCALE GENOMIC DNA]</scope>
    <source>
        <strain evidence="2 3">OMC1185</strain>
    </source>
</reference>
<dbReference type="Proteomes" id="UP000305948">
    <property type="component" value="Unassembled WGS sequence"/>
</dbReference>
<evidence type="ECO:0000313" key="3">
    <source>
        <dbReference type="Proteomes" id="UP000305948"/>
    </source>
</evidence>
<protein>
    <submittedName>
        <fullName evidence="2">Uncharacterized protein</fullName>
    </submittedName>
</protein>
<feature type="compositionally biased region" description="Polar residues" evidence="1">
    <location>
        <begin position="16"/>
        <end position="25"/>
    </location>
</feature>
<accession>A0A5C3N1V2</accession>
<dbReference type="EMBL" id="ML213512">
    <property type="protein sequence ID" value="TFK51032.1"/>
    <property type="molecule type" value="Genomic_DNA"/>
</dbReference>
<organism evidence="2 3">
    <name type="scientific">Heliocybe sulcata</name>
    <dbReference type="NCBI Taxonomy" id="5364"/>
    <lineage>
        <taxon>Eukaryota</taxon>
        <taxon>Fungi</taxon>
        <taxon>Dikarya</taxon>
        <taxon>Basidiomycota</taxon>
        <taxon>Agaricomycotina</taxon>
        <taxon>Agaricomycetes</taxon>
        <taxon>Gloeophyllales</taxon>
        <taxon>Gloeophyllaceae</taxon>
        <taxon>Heliocybe</taxon>
    </lineage>
</organism>
<proteinExistence type="predicted"/>
<sequence>MDEADNTTPDAGFYDTPSTGSESRTSVPVISAIVLPEDNTSVLADFIFRGIEAKARLKNLNTCLWQPPRFGRTNHSEKWRSGPRSRANDELHPTRGMRYHSLCWSTLHWTIILTCGVSERAHGSLTINPNLSTTQNGRSDQLQLTPTPSALQKVDEQEGMGGAMERWRAAARASNGEAAPAEGQMVSSSAIHQTTTHPMQNAHNHTIGLVGQANMGPPPGYDIYFEHLPAYGEVELARPLNASLNPSSALTYSGVESSADMGNYPIKWSRKPYGRELSILHVTPVPKYTRNVGNAEDGGGVREMTACPEESNGPATEHTEASSINKAAAPSTRTTEPADKAHSNMMTDLSIIRGGRQEDHPHKAEALHQAVQNQTIITTHAGQNSAPEPVWVYDEEYMEEDKTSEADNTSEYMYESDIDSEGSDAWGSLGPQQSAKYGVQSLPDTLCPKKWPLSLHLLLYSRIYTFNRN</sequence>
<keyword evidence="3" id="KW-1185">Reference proteome</keyword>